<gene>
    <name evidence="8" type="ORF">EAX62_13160</name>
</gene>
<dbReference type="Gene3D" id="3.30.870.10">
    <property type="entry name" value="Endonuclease Chain A"/>
    <property type="match status" value="2"/>
</dbReference>
<proteinExistence type="predicted"/>
<keyword evidence="3 6" id="KW-0812">Transmembrane</keyword>
<dbReference type="GO" id="GO:0030572">
    <property type="term" value="F:phosphatidyltransferase activity"/>
    <property type="evidence" value="ECO:0007669"/>
    <property type="project" value="UniProtKB-ARBA"/>
</dbReference>
<accession>A0A3M0FZK8</accession>
<dbReference type="InterPro" id="IPR001736">
    <property type="entry name" value="PLipase_D/transphosphatidylase"/>
</dbReference>
<organism evidence="8 9">
    <name type="scientific">Tessaracoccus antarcticus</name>
    <dbReference type="NCBI Taxonomy" id="2479848"/>
    <lineage>
        <taxon>Bacteria</taxon>
        <taxon>Bacillati</taxon>
        <taxon>Actinomycetota</taxon>
        <taxon>Actinomycetes</taxon>
        <taxon>Propionibacteriales</taxon>
        <taxon>Propionibacteriaceae</taxon>
        <taxon>Tessaracoccus</taxon>
    </lineage>
</organism>
<reference evidence="8 9" key="1">
    <citation type="submission" date="2018-10" db="EMBL/GenBank/DDBJ databases">
        <title>Tessaracoccus antarcticuss sp. nov., isolated from sediment.</title>
        <authorList>
            <person name="Zhou L.Y."/>
            <person name="Du Z.J."/>
        </authorList>
    </citation>
    <scope>NUCLEOTIDE SEQUENCE [LARGE SCALE GENOMIC DNA]</scope>
    <source>
        <strain evidence="8 9">JDX10</strain>
    </source>
</reference>
<feature type="domain" description="PLD phosphodiesterase" evidence="7">
    <location>
        <begin position="268"/>
        <end position="295"/>
    </location>
</feature>
<dbReference type="PANTHER" id="PTHR21248">
    <property type="entry name" value="CARDIOLIPIN SYNTHASE"/>
    <property type="match status" value="1"/>
</dbReference>
<dbReference type="InterPro" id="IPR025202">
    <property type="entry name" value="PLD-like_dom"/>
</dbReference>
<keyword evidence="5 6" id="KW-0472">Membrane</keyword>
<dbReference type="SUPFAM" id="SSF56024">
    <property type="entry name" value="Phospholipase D/nuclease"/>
    <property type="match status" value="2"/>
</dbReference>
<keyword evidence="9" id="KW-1185">Reference proteome</keyword>
<dbReference type="GO" id="GO:0032049">
    <property type="term" value="P:cardiolipin biosynthetic process"/>
    <property type="evidence" value="ECO:0007669"/>
    <property type="project" value="UniProtKB-ARBA"/>
</dbReference>
<comment type="subcellular location">
    <subcellularLocation>
        <location evidence="1">Cell membrane</location>
        <topology evidence="1">Multi-pass membrane protein</topology>
    </subcellularLocation>
</comment>
<feature type="transmembrane region" description="Helical" evidence="6">
    <location>
        <begin position="60"/>
        <end position="80"/>
    </location>
</feature>
<dbReference type="PROSITE" id="PS50035">
    <property type="entry name" value="PLD"/>
    <property type="match status" value="2"/>
</dbReference>
<sequence length="552" mass="61598">MGAMTSTALHQTSKPEVVRASKHSRLRRWATTWGRAAIIALAFSVQMLLLVAVLTFLTEWSSAILAAQSVLAIIVMLFILNGRRETTYKLAWIIPVLTLPLLGSVFYLFYGATVMTRSQRERFDAATQRARDALRLLPPTHLPPGEVPSPVRRQLTYLESISQYRVFDATDTAYYPVGELGFDAMIEAIGRARHYVFAEYFIVAGGKMLDRLIDALAAKAAEGVDVRFLYDDLGSFFTLPVNLKERCEAAGIAIIPVNPVGLGFTITFQNRDHRKILSIDGRVAFTGGINIADEYINEIVRFGHWKDTVLRLEGPGAWGLAVMFLQMWELASRAQVDYASFLPATQDALEARPVEDAKALTHVPAVEEPERGHVAPFDDTPFDDLSLGSDIYQHLMQAAKHSVDIFTPYLVLSDSMVAQLAATSRSGVRVRIVVPGIPDKWYVSLATHSYYRPLMEAGIEVYEYTPGFIHAKSMLVDDELGLVGTINFDFRSFYLHQECAVWMHQSAALAELRSDVEATVAVSRRITMEDLTDTTMVKRLLQAMLRVFAPLL</sequence>
<feature type="transmembrane region" description="Helical" evidence="6">
    <location>
        <begin position="92"/>
        <end position="110"/>
    </location>
</feature>
<evidence type="ECO:0000313" key="9">
    <source>
        <dbReference type="Proteomes" id="UP000275256"/>
    </source>
</evidence>
<evidence type="ECO:0000256" key="3">
    <source>
        <dbReference type="ARBA" id="ARBA00022692"/>
    </source>
</evidence>
<evidence type="ECO:0000256" key="2">
    <source>
        <dbReference type="ARBA" id="ARBA00022475"/>
    </source>
</evidence>
<dbReference type="EMBL" id="REFW01000004">
    <property type="protein sequence ID" value="RMB58161.1"/>
    <property type="molecule type" value="Genomic_DNA"/>
</dbReference>
<dbReference type="SMART" id="SM00155">
    <property type="entry name" value="PLDc"/>
    <property type="match status" value="2"/>
</dbReference>
<evidence type="ECO:0000313" key="8">
    <source>
        <dbReference type="EMBL" id="RMB58161.1"/>
    </source>
</evidence>
<dbReference type="CDD" id="cd09154">
    <property type="entry name" value="PLDc_SMU_988_like_1"/>
    <property type="match status" value="1"/>
</dbReference>
<name>A0A3M0FZK8_9ACTN</name>
<protein>
    <submittedName>
        <fullName evidence="8">Cardiolipin synthase</fullName>
    </submittedName>
</protein>
<dbReference type="AlphaFoldDB" id="A0A3M0FZK8"/>
<evidence type="ECO:0000256" key="6">
    <source>
        <dbReference type="SAM" id="Phobius"/>
    </source>
</evidence>
<dbReference type="Proteomes" id="UP000275256">
    <property type="component" value="Unassembled WGS sequence"/>
</dbReference>
<evidence type="ECO:0000259" key="7">
    <source>
        <dbReference type="PROSITE" id="PS50035"/>
    </source>
</evidence>
<dbReference type="Pfam" id="PF00614">
    <property type="entry name" value="PLDc"/>
    <property type="match status" value="1"/>
</dbReference>
<dbReference type="CDD" id="cd09160">
    <property type="entry name" value="PLDc_SMU_988_like_2"/>
    <property type="match status" value="1"/>
</dbReference>
<dbReference type="Pfam" id="PF13396">
    <property type="entry name" value="PLDc_N"/>
    <property type="match status" value="1"/>
</dbReference>
<feature type="domain" description="PLD phosphodiesterase" evidence="7">
    <location>
        <begin position="465"/>
        <end position="492"/>
    </location>
</feature>
<keyword evidence="4 6" id="KW-1133">Transmembrane helix</keyword>
<evidence type="ECO:0000256" key="4">
    <source>
        <dbReference type="ARBA" id="ARBA00022989"/>
    </source>
</evidence>
<comment type="caution">
    <text evidence="8">The sequence shown here is derived from an EMBL/GenBank/DDBJ whole genome shotgun (WGS) entry which is preliminary data.</text>
</comment>
<evidence type="ECO:0000256" key="1">
    <source>
        <dbReference type="ARBA" id="ARBA00004651"/>
    </source>
</evidence>
<dbReference type="InterPro" id="IPR027379">
    <property type="entry name" value="CLS_N"/>
</dbReference>
<feature type="transmembrane region" description="Helical" evidence="6">
    <location>
        <begin position="32"/>
        <end position="54"/>
    </location>
</feature>
<dbReference type="Pfam" id="PF13091">
    <property type="entry name" value="PLDc_2"/>
    <property type="match status" value="1"/>
</dbReference>
<evidence type="ECO:0000256" key="5">
    <source>
        <dbReference type="ARBA" id="ARBA00023136"/>
    </source>
</evidence>
<dbReference type="GO" id="GO:0005886">
    <property type="term" value="C:plasma membrane"/>
    <property type="evidence" value="ECO:0007669"/>
    <property type="project" value="UniProtKB-SubCell"/>
</dbReference>
<keyword evidence="2" id="KW-1003">Cell membrane</keyword>
<dbReference type="PANTHER" id="PTHR21248:SF22">
    <property type="entry name" value="PHOSPHOLIPASE D"/>
    <property type="match status" value="1"/>
</dbReference>